<feature type="transmembrane region" description="Helical" evidence="5">
    <location>
        <begin position="428"/>
        <end position="455"/>
    </location>
</feature>
<dbReference type="GO" id="GO:0005783">
    <property type="term" value="C:endoplasmic reticulum"/>
    <property type="evidence" value="ECO:0007669"/>
    <property type="project" value="TreeGrafter"/>
</dbReference>
<gene>
    <name evidence="7" type="ORF">CPB84DRAFT_1815843</name>
</gene>
<dbReference type="Proteomes" id="UP000724874">
    <property type="component" value="Unassembled WGS sequence"/>
</dbReference>
<proteinExistence type="predicted"/>
<dbReference type="PANTHER" id="PTHR13315:SF4">
    <property type="entry name" value="METALLOPHOSPHOESTERASE, ISOFORM E"/>
    <property type="match status" value="1"/>
</dbReference>
<dbReference type="EMBL" id="JADNYJ010000057">
    <property type="protein sequence ID" value="KAF8897076.1"/>
    <property type="molecule type" value="Genomic_DNA"/>
</dbReference>
<sequence length="457" mass="52713">MAIPSRHRAVVNGLRIFWVLAILWYELGIFSASVRWCNWPDPYLHLPAHILLVADPQIVDRHSYSSRGPLLSYLTRVLVDLNLRKNWRILSYFLGDMMDNGRYAMPEEEYEDYYQRFSDIFRVTDGIPVYFIAGNHDTGLGISSQFSDEARSRYSAHFGTPNKVISIANHSLHKYCKELHLMFLKEQHTDPVILFSHIPLNRPDGKGCGPLREKGSIRPGVGLGYQNMLEKKSSQRLLESFKPVAVFSGDDHDYCEHTHQLLSPRGQPQMVREVTVKTISMVMNVQRPGFQLLSLAPSDLRTDSKHTYFDTPCLLPDQLRIYLNTYIPFLALSLLVVFGMNVQNETRSSHLKNRPISSQDFPMIDRHPDIEDPSIGSSSSPGWFILEGQRRRPKVDRLPVSEWFKRPKEALLCFCSGRTRTVLRRQSWLWASLLDVWSIAIFPLCTFALVTWWLMSN</sequence>
<dbReference type="Gene3D" id="3.60.21.10">
    <property type="match status" value="1"/>
</dbReference>
<dbReference type="PANTHER" id="PTHR13315">
    <property type="entry name" value="METALLO PHOSPHOESTERASE RELATED"/>
    <property type="match status" value="1"/>
</dbReference>
<keyword evidence="4 5" id="KW-0472">Membrane</keyword>
<evidence type="ECO:0000256" key="4">
    <source>
        <dbReference type="ARBA" id="ARBA00023136"/>
    </source>
</evidence>
<dbReference type="SUPFAM" id="SSF56300">
    <property type="entry name" value="Metallo-dependent phosphatases"/>
    <property type="match status" value="1"/>
</dbReference>
<dbReference type="InterPro" id="IPR033308">
    <property type="entry name" value="PGAP5/Cdc1/Ted1"/>
</dbReference>
<dbReference type="Pfam" id="PF00149">
    <property type="entry name" value="Metallophos"/>
    <property type="match status" value="1"/>
</dbReference>
<keyword evidence="3 5" id="KW-1133">Transmembrane helix</keyword>
<evidence type="ECO:0000256" key="5">
    <source>
        <dbReference type="SAM" id="Phobius"/>
    </source>
</evidence>
<evidence type="ECO:0000313" key="7">
    <source>
        <dbReference type="EMBL" id="KAF8897076.1"/>
    </source>
</evidence>
<organism evidence="7 8">
    <name type="scientific">Gymnopilus junonius</name>
    <name type="common">Spectacular rustgill mushroom</name>
    <name type="synonym">Gymnopilus spectabilis subsp. junonius</name>
    <dbReference type="NCBI Taxonomy" id="109634"/>
    <lineage>
        <taxon>Eukaryota</taxon>
        <taxon>Fungi</taxon>
        <taxon>Dikarya</taxon>
        <taxon>Basidiomycota</taxon>
        <taxon>Agaricomycotina</taxon>
        <taxon>Agaricomycetes</taxon>
        <taxon>Agaricomycetidae</taxon>
        <taxon>Agaricales</taxon>
        <taxon>Agaricineae</taxon>
        <taxon>Hymenogastraceae</taxon>
        <taxon>Gymnopilus</taxon>
    </lineage>
</organism>
<comment type="subcellular location">
    <subcellularLocation>
        <location evidence="1">Membrane</location>
        <topology evidence="1">Multi-pass membrane protein</topology>
    </subcellularLocation>
</comment>
<protein>
    <submittedName>
        <fullName evidence="7">Metallo-dependent phosphatase-like protein</fullName>
    </submittedName>
</protein>
<dbReference type="GO" id="GO:0016787">
    <property type="term" value="F:hydrolase activity"/>
    <property type="evidence" value="ECO:0007669"/>
    <property type="project" value="InterPro"/>
</dbReference>
<feature type="transmembrane region" description="Helical" evidence="5">
    <location>
        <begin position="16"/>
        <end position="36"/>
    </location>
</feature>
<dbReference type="OrthoDB" id="5977743at2759"/>
<evidence type="ECO:0000256" key="2">
    <source>
        <dbReference type="ARBA" id="ARBA00022692"/>
    </source>
</evidence>
<evidence type="ECO:0000256" key="1">
    <source>
        <dbReference type="ARBA" id="ARBA00004141"/>
    </source>
</evidence>
<evidence type="ECO:0000313" key="8">
    <source>
        <dbReference type="Proteomes" id="UP000724874"/>
    </source>
</evidence>
<name>A0A9P5NL59_GYMJU</name>
<evidence type="ECO:0000256" key="3">
    <source>
        <dbReference type="ARBA" id="ARBA00022989"/>
    </source>
</evidence>
<keyword evidence="2 5" id="KW-0812">Transmembrane</keyword>
<evidence type="ECO:0000259" key="6">
    <source>
        <dbReference type="Pfam" id="PF00149"/>
    </source>
</evidence>
<accession>A0A9P5NL59</accession>
<feature type="domain" description="Calcineurin-like phosphoesterase" evidence="6">
    <location>
        <begin position="50"/>
        <end position="254"/>
    </location>
</feature>
<dbReference type="InterPro" id="IPR029052">
    <property type="entry name" value="Metallo-depent_PP-like"/>
</dbReference>
<dbReference type="InterPro" id="IPR004843">
    <property type="entry name" value="Calcineurin-like_PHP"/>
</dbReference>
<dbReference type="GO" id="GO:0006506">
    <property type="term" value="P:GPI anchor biosynthetic process"/>
    <property type="evidence" value="ECO:0007669"/>
    <property type="project" value="InterPro"/>
</dbReference>
<keyword evidence="8" id="KW-1185">Reference proteome</keyword>
<reference evidence="7" key="1">
    <citation type="submission" date="2020-11" db="EMBL/GenBank/DDBJ databases">
        <authorList>
            <consortium name="DOE Joint Genome Institute"/>
            <person name="Ahrendt S."/>
            <person name="Riley R."/>
            <person name="Andreopoulos W."/>
            <person name="LaButti K."/>
            <person name="Pangilinan J."/>
            <person name="Ruiz-duenas F.J."/>
            <person name="Barrasa J.M."/>
            <person name="Sanchez-Garcia M."/>
            <person name="Camarero S."/>
            <person name="Miyauchi S."/>
            <person name="Serrano A."/>
            <person name="Linde D."/>
            <person name="Babiker R."/>
            <person name="Drula E."/>
            <person name="Ayuso-Fernandez I."/>
            <person name="Pacheco R."/>
            <person name="Padilla G."/>
            <person name="Ferreira P."/>
            <person name="Barriuso J."/>
            <person name="Kellner H."/>
            <person name="Castanera R."/>
            <person name="Alfaro M."/>
            <person name="Ramirez L."/>
            <person name="Pisabarro A.G."/>
            <person name="Kuo A."/>
            <person name="Tritt A."/>
            <person name="Lipzen A."/>
            <person name="He G."/>
            <person name="Yan M."/>
            <person name="Ng V."/>
            <person name="Cullen D."/>
            <person name="Martin F."/>
            <person name="Rosso M.-N."/>
            <person name="Henrissat B."/>
            <person name="Hibbett D."/>
            <person name="Martinez A.T."/>
            <person name="Grigoriev I.V."/>
        </authorList>
    </citation>
    <scope>NUCLEOTIDE SEQUENCE</scope>
    <source>
        <strain evidence="7">AH 44721</strain>
    </source>
</reference>
<comment type="caution">
    <text evidence="7">The sequence shown here is derived from an EMBL/GenBank/DDBJ whole genome shotgun (WGS) entry which is preliminary data.</text>
</comment>
<dbReference type="GO" id="GO:0016020">
    <property type="term" value="C:membrane"/>
    <property type="evidence" value="ECO:0007669"/>
    <property type="project" value="UniProtKB-SubCell"/>
</dbReference>
<feature type="transmembrane region" description="Helical" evidence="5">
    <location>
        <begin position="321"/>
        <end position="342"/>
    </location>
</feature>
<dbReference type="AlphaFoldDB" id="A0A9P5NL59"/>